<dbReference type="InterPro" id="IPR003374">
    <property type="entry name" value="ApbE-like_sf"/>
</dbReference>
<keyword evidence="7" id="KW-0274">FAD</keyword>
<evidence type="ECO:0000313" key="11">
    <source>
        <dbReference type="EMBL" id="MDM7853532.1"/>
    </source>
</evidence>
<evidence type="ECO:0000256" key="9">
    <source>
        <dbReference type="ARBA" id="ARBA00031306"/>
    </source>
</evidence>
<protein>
    <recommendedName>
        <fullName evidence="3">FAD:protein FMN transferase</fullName>
        <ecNumber evidence="2">2.7.1.180</ecNumber>
    </recommendedName>
    <alternativeName>
        <fullName evidence="9">Flavin transferase</fullName>
    </alternativeName>
</protein>
<sequence>MTTTTEAPRRAWTVQVMGMPVSIHVRGGNPHGSQARDAVERAYATLRDVDARFSPFRADSELSRLRRGELTLAAASDDLRLVERLCRTAVERTAGAFDPWRWRDGFDPTGLVKGWAVARAGELLREVDGDVLVDAGGDVLAWSRSGRPWVVGIEDPTDRSRVLARVPLLDGAVATSGPAARGAHIVDPRTGEPAAGVLSATVVGPSILWADVAATTAVVLGPAAEAWTSTLHGTSGLLVLAGGRVHRWANPT</sequence>
<name>A0ABT7SD88_9CELL</name>
<evidence type="ECO:0000313" key="12">
    <source>
        <dbReference type="Proteomes" id="UP001529338"/>
    </source>
</evidence>
<dbReference type="Proteomes" id="UP001529338">
    <property type="component" value="Unassembled WGS sequence"/>
</dbReference>
<keyword evidence="6" id="KW-0479">Metal-binding</keyword>
<dbReference type="Gene3D" id="3.10.520.10">
    <property type="entry name" value="ApbE-like domains"/>
    <property type="match status" value="2"/>
</dbReference>
<keyword evidence="8" id="KW-0460">Magnesium</keyword>
<keyword evidence="4" id="KW-0285">Flavoprotein</keyword>
<evidence type="ECO:0000256" key="4">
    <source>
        <dbReference type="ARBA" id="ARBA00022630"/>
    </source>
</evidence>
<keyword evidence="12" id="KW-1185">Reference proteome</keyword>
<comment type="caution">
    <text evidence="11">The sequence shown here is derived from an EMBL/GenBank/DDBJ whole genome shotgun (WGS) entry which is preliminary data.</text>
</comment>
<dbReference type="PANTHER" id="PTHR30040">
    <property type="entry name" value="THIAMINE BIOSYNTHESIS LIPOPROTEIN APBE"/>
    <property type="match status" value="1"/>
</dbReference>
<dbReference type="EMBL" id="JAUCGQ010000001">
    <property type="protein sequence ID" value="MDM7853532.1"/>
    <property type="molecule type" value="Genomic_DNA"/>
</dbReference>
<evidence type="ECO:0000256" key="2">
    <source>
        <dbReference type="ARBA" id="ARBA00011955"/>
    </source>
</evidence>
<dbReference type="Pfam" id="PF02424">
    <property type="entry name" value="ApbE"/>
    <property type="match status" value="2"/>
</dbReference>
<evidence type="ECO:0000256" key="7">
    <source>
        <dbReference type="ARBA" id="ARBA00022827"/>
    </source>
</evidence>
<comment type="cofactor">
    <cofactor evidence="1">
        <name>Mg(2+)</name>
        <dbReference type="ChEBI" id="CHEBI:18420"/>
    </cofactor>
</comment>
<dbReference type="InterPro" id="IPR024932">
    <property type="entry name" value="ApbE"/>
</dbReference>
<evidence type="ECO:0000256" key="3">
    <source>
        <dbReference type="ARBA" id="ARBA00016337"/>
    </source>
</evidence>
<comment type="catalytic activity">
    <reaction evidence="10">
        <text>L-threonyl-[protein] + FAD = FMN-L-threonyl-[protein] + AMP + H(+)</text>
        <dbReference type="Rhea" id="RHEA:36847"/>
        <dbReference type="Rhea" id="RHEA-COMP:11060"/>
        <dbReference type="Rhea" id="RHEA-COMP:11061"/>
        <dbReference type="ChEBI" id="CHEBI:15378"/>
        <dbReference type="ChEBI" id="CHEBI:30013"/>
        <dbReference type="ChEBI" id="CHEBI:57692"/>
        <dbReference type="ChEBI" id="CHEBI:74257"/>
        <dbReference type="ChEBI" id="CHEBI:456215"/>
        <dbReference type="EC" id="2.7.1.180"/>
    </reaction>
</comment>
<evidence type="ECO:0000256" key="5">
    <source>
        <dbReference type="ARBA" id="ARBA00022679"/>
    </source>
</evidence>
<dbReference type="SUPFAM" id="SSF143631">
    <property type="entry name" value="ApbE-like"/>
    <property type="match status" value="1"/>
</dbReference>
<dbReference type="PANTHER" id="PTHR30040:SF2">
    <property type="entry name" value="FAD:PROTEIN FMN TRANSFERASE"/>
    <property type="match status" value="1"/>
</dbReference>
<dbReference type="GO" id="GO:0016740">
    <property type="term" value="F:transferase activity"/>
    <property type="evidence" value="ECO:0007669"/>
    <property type="project" value="UniProtKB-KW"/>
</dbReference>
<evidence type="ECO:0000256" key="6">
    <source>
        <dbReference type="ARBA" id="ARBA00022723"/>
    </source>
</evidence>
<evidence type="ECO:0000256" key="1">
    <source>
        <dbReference type="ARBA" id="ARBA00001946"/>
    </source>
</evidence>
<organism evidence="11 12">
    <name type="scientific">Cellulomonas alba</name>
    <dbReference type="NCBI Taxonomy" id="3053467"/>
    <lineage>
        <taxon>Bacteria</taxon>
        <taxon>Bacillati</taxon>
        <taxon>Actinomycetota</taxon>
        <taxon>Actinomycetes</taxon>
        <taxon>Micrococcales</taxon>
        <taxon>Cellulomonadaceae</taxon>
        <taxon>Cellulomonas</taxon>
    </lineage>
</organism>
<dbReference type="EC" id="2.7.1.180" evidence="2"/>
<gene>
    <name evidence="11" type="ORF">QRT04_01195</name>
</gene>
<reference evidence="11 12" key="1">
    <citation type="submission" date="2023-06" db="EMBL/GenBank/DDBJ databases">
        <title>Cellulomonas sp. MW4 Whole genome sequence.</title>
        <authorList>
            <person name="Park S."/>
        </authorList>
    </citation>
    <scope>NUCLEOTIDE SEQUENCE [LARGE SCALE GENOMIC DNA]</scope>
    <source>
        <strain evidence="11 12">MW4</strain>
    </source>
</reference>
<proteinExistence type="predicted"/>
<accession>A0ABT7SD88</accession>
<evidence type="ECO:0000256" key="8">
    <source>
        <dbReference type="ARBA" id="ARBA00022842"/>
    </source>
</evidence>
<dbReference type="RefSeq" id="WP_289453055.1">
    <property type="nucleotide sequence ID" value="NZ_JAUCGQ010000001.1"/>
</dbReference>
<evidence type="ECO:0000256" key="10">
    <source>
        <dbReference type="ARBA" id="ARBA00048540"/>
    </source>
</evidence>
<keyword evidence="5 11" id="KW-0808">Transferase</keyword>